<evidence type="ECO:0000256" key="4">
    <source>
        <dbReference type="ARBA" id="ARBA00022692"/>
    </source>
</evidence>
<dbReference type="Pfam" id="PF01384">
    <property type="entry name" value="PHO4"/>
    <property type="match status" value="1"/>
</dbReference>
<accession>D7FZJ7</accession>
<name>D7FZJ7_ECTSI</name>
<reference evidence="8 9" key="1">
    <citation type="journal article" date="2010" name="Nature">
        <title>The Ectocarpus genome and the independent evolution of multicellularity in brown algae.</title>
        <authorList>
            <person name="Cock J.M."/>
            <person name="Sterck L."/>
            <person name="Rouze P."/>
            <person name="Scornet D."/>
            <person name="Allen A.E."/>
            <person name="Amoutzias G."/>
            <person name="Anthouard V."/>
            <person name="Artiguenave F."/>
            <person name="Aury J.M."/>
            <person name="Badger J.H."/>
            <person name="Beszteri B."/>
            <person name="Billiau K."/>
            <person name="Bonnet E."/>
            <person name="Bothwell J.H."/>
            <person name="Bowler C."/>
            <person name="Boyen C."/>
            <person name="Brownlee C."/>
            <person name="Carrano C.J."/>
            <person name="Charrier B."/>
            <person name="Cho G.Y."/>
            <person name="Coelho S.M."/>
            <person name="Collen J."/>
            <person name="Corre E."/>
            <person name="Da Silva C."/>
            <person name="Delage L."/>
            <person name="Delaroque N."/>
            <person name="Dittami S.M."/>
            <person name="Doulbeau S."/>
            <person name="Elias M."/>
            <person name="Farnham G."/>
            <person name="Gachon C.M."/>
            <person name="Gschloessl B."/>
            <person name="Heesch S."/>
            <person name="Jabbari K."/>
            <person name="Jubin C."/>
            <person name="Kawai H."/>
            <person name="Kimura K."/>
            <person name="Kloareg B."/>
            <person name="Kupper F.C."/>
            <person name="Lang D."/>
            <person name="Le Bail A."/>
            <person name="Leblanc C."/>
            <person name="Lerouge P."/>
            <person name="Lohr M."/>
            <person name="Lopez P.J."/>
            <person name="Martens C."/>
            <person name="Maumus F."/>
            <person name="Michel G."/>
            <person name="Miranda-Saavedra D."/>
            <person name="Morales J."/>
            <person name="Moreau H."/>
            <person name="Motomura T."/>
            <person name="Nagasato C."/>
            <person name="Napoli C.A."/>
            <person name="Nelson D.R."/>
            <person name="Nyvall-Collen P."/>
            <person name="Peters A.F."/>
            <person name="Pommier C."/>
            <person name="Potin P."/>
            <person name="Poulain J."/>
            <person name="Quesneville H."/>
            <person name="Read B."/>
            <person name="Rensing S.A."/>
            <person name="Ritter A."/>
            <person name="Rousvoal S."/>
            <person name="Samanta M."/>
            <person name="Samson G."/>
            <person name="Schroeder D.C."/>
            <person name="Segurens B."/>
            <person name="Strittmatter M."/>
            <person name="Tonon T."/>
            <person name="Tregear J.W."/>
            <person name="Valentin K."/>
            <person name="von Dassow P."/>
            <person name="Yamagishi T."/>
            <person name="Van de Peer Y."/>
            <person name="Wincker P."/>
        </authorList>
    </citation>
    <scope>NUCLEOTIDE SEQUENCE [LARGE SCALE GENOMIC DNA]</scope>
    <source>
        <strain evidence="9">Ec32 / CCAP1310/4</strain>
    </source>
</reference>
<protein>
    <recommendedName>
        <fullName evidence="7">Phosphate transporter</fullName>
    </recommendedName>
</protein>
<dbReference type="GO" id="GO:0005315">
    <property type="term" value="F:phosphate transmembrane transporter activity"/>
    <property type="evidence" value="ECO:0007669"/>
    <property type="project" value="InterPro"/>
</dbReference>
<keyword evidence="4 7" id="KW-0812">Transmembrane</keyword>
<comment type="function">
    <text evidence="7">Sodium-phosphate symporter.</text>
</comment>
<dbReference type="InterPro" id="IPR001204">
    <property type="entry name" value="Phos_transporter"/>
</dbReference>
<proteinExistence type="inferred from homology"/>
<dbReference type="OrthoDB" id="67021at2759"/>
<comment type="subcellular location">
    <subcellularLocation>
        <location evidence="1 7">Membrane</location>
        <topology evidence="1 7">Multi-pass membrane protein</topology>
    </subcellularLocation>
</comment>
<keyword evidence="2 7" id="KW-0813">Transport</keyword>
<feature type="transmembrane region" description="Helical" evidence="7">
    <location>
        <begin position="381"/>
        <end position="400"/>
    </location>
</feature>
<comment type="similarity">
    <text evidence="7">Belongs to the inorganic phosphate transporter (PiT) (TC 2.A.20) family.</text>
</comment>
<dbReference type="PANTHER" id="PTHR11101">
    <property type="entry name" value="PHOSPHATE TRANSPORTER"/>
    <property type="match status" value="1"/>
</dbReference>
<dbReference type="PANTHER" id="PTHR11101:SF80">
    <property type="entry name" value="PHOSPHATE TRANSPORTER"/>
    <property type="match status" value="1"/>
</dbReference>
<dbReference type="Proteomes" id="UP000002630">
    <property type="component" value="Unassembled WGS sequence"/>
</dbReference>
<evidence type="ECO:0000313" key="8">
    <source>
        <dbReference type="EMBL" id="CBJ32804.1"/>
    </source>
</evidence>
<feature type="transmembrane region" description="Helical" evidence="7">
    <location>
        <begin position="60"/>
        <end position="79"/>
    </location>
</feature>
<evidence type="ECO:0000256" key="5">
    <source>
        <dbReference type="ARBA" id="ARBA00022989"/>
    </source>
</evidence>
<sequence length="511" mass="54498">MDSGLNAERILAPDTTNGFLWILIVGTFGAFFAAFGIGANDVANAFATSVGAKALTLRQAVVLAGIFEFLGAVFLGSHVTSTIRSGTADIECFTDNPGILMYGNMCVVYTNGIWLLLASFFELPVSTTHSTIGGIVGMTMTYRGADCVVWYEEADHFPYIKGVFAIVVSWALFPVLSGVVATLLFFVVRALVLRSEHALNRSMIVFPLLVTVTIAIEVFFLVYKGANGLSLDNPSVGTAFAWAFGLGVGVGLLMIPTVLSFMRSKIEAKFNEDGTLKPVAVDVKEEATGGVARFVQLQLDQDVHATVKDNDYVDAIHENAERSDPRTEQAFKYVQVFTAICDSFSHGANDVANAMGPFASIYIVYTTGVVEEEKNLGNDMFWILALGGAGIVAGLTIYGYKIISAIGVKIPKVTPSRCFSIKLGSAIMIIIGTRLEIPFSPTHCKVGATTGVALLEGLDGINLNVVGKTVLGWITTSLVCGITCSGLFAQGAYAPYAYDTIDMSPSTSSFP</sequence>
<feature type="transmembrane region" description="Helical" evidence="7">
    <location>
        <begin position="20"/>
        <end position="39"/>
    </location>
</feature>
<feature type="transmembrane region" description="Helical" evidence="7">
    <location>
        <begin position="99"/>
        <end position="120"/>
    </location>
</feature>
<feature type="transmembrane region" description="Helical" evidence="7">
    <location>
        <begin position="163"/>
        <end position="192"/>
    </location>
</feature>
<organism evidence="8 9">
    <name type="scientific">Ectocarpus siliculosus</name>
    <name type="common">Brown alga</name>
    <name type="synonym">Conferva siliculosa</name>
    <dbReference type="NCBI Taxonomy" id="2880"/>
    <lineage>
        <taxon>Eukaryota</taxon>
        <taxon>Sar</taxon>
        <taxon>Stramenopiles</taxon>
        <taxon>Ochrophyta</taxon>
        <taxon>PX clade</taxon>
        <taxon>Phaeophyceae</taxon>
        <taxon>Ectocarpales</taxon>
        <taxon>Ectocarpaceae</taxon>
        <taxon>Ectocarpus</taxon>
    </lineage>
</organism>
<keyword evidence="9" id="KW-1185">Reference proteome</keyword>
<keyword evidence="3 7" id="KW-0592">Phosphate transport</keyword>
<evidence type="ECO:0000256" key="3">
    <source>
        <dbReference type="ARBA" id="ARBA00022592"/>
    </source>
</evidence>
<dbReference type="InParanoid" id="D7FZJ7"/>
<keyword evidence="6 7" id="KW-0472">Membrane</keyword>
<evidence type="ECO:0000256" key="6">
    <source>
        <dbReference type="ARBA" id="ARBA00023136"/>
    </source>
</evidence>
<gene>
    <name evidence="8" type="ORF">Esi_0375_0025</name>
</gene>
<dbReference type="AlphaFoldDB" id="D7FZJ7"/>
<evidence type="ECO:0000256" key="2">
    <source>
        <dbReference type="ARBA" id="ARBA00022448"/>
    </source>
</evidence>
<dbReference type="FunCoup" id="D7FZJ7">
    <property type="interactions" value="57"/>
</dbReference>
<dbReference type="EMBL" id="FN649760">
    <property type="protein sequence ID" value="CBJ32804.1"/>
    <property type="molecule type" value="Genomic_DNA"/>
</dbReference>
<feature type="transmembrane region" description="Helical" evidence="7">
    <location>
        <begin position="204"/>
        <end position="223"/>
    </location>
</feature>
<keyword evidence="5 7" id="KW-1133">Transmembrane helix</keyword>
<dbReference type="eggNOG" id="KOG2493">
    <property type="taxonomic scope" value="Eukaryota"/>
</dbReference>
<dbReference type="GO" id="GO:0016020">
    <property type="term" value="C:membrane"/>
    <property type="evidence" value="ECO:0007669"/>
    <property type="project" value="UniProtKB-SubCell"/>
</dbReference>
<evidence type="ECO:0000256" key="7">
    <source>
        <dbReference type="RuleBase" id="RU363058"/>
    </source>
</evidence>
<evidence type="ECO:0000313" key="9">
    <source>
        <dbReference type="Proteomes" id="UP000002630"/>
    </source>
</evidence>
<feature type="transmembrane region" description="Helical" evidence="7">
    <location>
        <begin position="239"/>
        <end position="261"/>
    </location>
</feature>
<evidence type="ECO:0000256" key="1">
    <source>
        <dbReference type="ARBA" id="ARBA00004141"/>
    </source>
</evidence>
<dbReference type="GO" id="GO:0035435">
    <property type="term" value="P:phosphate ion transmembrane transport"/>
    <property type="evidence" value="ECO:0007669"/>
    <property type="project" value="TreeGrafter"/>
</dbReference>